<keyword evidence="11" id="KW-1185">Reference proteome</keyword>
<reference evidence="10 11" key="1">
    <citation type="submission" date="2020-06" db="EMBL/GenBank/DDBJ databases">
        <title>Dyadobacter sandarakinus sp. nov., isolated from the soil of the Arctic Yellow River Station.</title>
        <authorList>
            <person name="Zhang Y."/>
            <person name="Peng F."/>
        </authorList>
    </citation>
    <scope>NUCLEOTIDE SEQUENCE [LARGE SCALE GENOMIC DNA]</scope>
    <source>
        <strain evidence="10 11">Q3-56</strain>
    </source>
</reference>
<gene>
    <name evidence="10" type="ORF">HWI92_07460</name>
</gene>
<dbReference type="InterPro" id="IPR003368">
    <property type="entry name" value="POMP_repeat"/>
</dbReference>
<organism evidence="10 11">
    <name type="scientific">Dyadobacter sandarakinus</name>
    <dbReference type="NCBI Taxonomy" id="2747268"/>
    <lineage>
        <taxon>Bacteria</taxon>
        <taxon>Pseudomonadati</taxon>
        <taxon>Bacteroidota</taxon>
        <taxon>Cytophagia</taxon>
        <taxon>Cytophagales</taxon>
        <taxon>Spirosomataceae</taxon>
        <taxon>Dyadobacter</taxon>
    </lineage>
</organism>
<evidence type="ECO:0000256" key="7">
    <source>
        <dbReference type="ARBA" id="ARBA00023237"/>
    </source>
</evidence>
<keyword evidence="6" id="KW-0472">Membrane</keyword>
<dbReference type="RefSeq" id="WP_204662252.1">
    <property type="nucleotide sequence ID" value="NZ_CP056775.1"/>
</dbReference>
<feature type="chain" id="PRO_5047191691" evidence="8">
    <location>
        <begin position="39"/>
        <end position="910"/>
    </location>
</feature>
<sequence length="910" mass="95734">MDLFYKVLGNFLLRKINKSAVRQICLAAFCFLPQCLSAAVIYVNPAAGGNGSGSSWGNAYTKLAPALAAAVAGDEIWVKKGVYKPSIAFDINGNGTLEAQEVTFRIRSGIAVYGGFAGNETLRSQRNYLANLTILSGDIDNNDSNVDGNNIAENTGNIQGANAFHVVYTRNVDAAARLDGFIVTAGRAKSSGVSTDANQDGGGWYNHLGSPANASSPTIANTTFRGNYAESEGGALFSTALAGGTVASVISNCKFISNKSNVAGGAVNMGSFSAGNYQPQFRKCEFVQNEAYRRGGAIYLIGDHAVLDSTTFRANMVTAVSPDKSTLPGSGGGVGMVGSNARFSNCIFDSNTTTGNPTGPFEGGGGGAVYMSVNESQSNTLGISEPKFVNCGFYNNVASGNVSAWGGAAVHLSDGGKLRPTYTGCVFTNNQAQNLGGAVANFARVISVATGFVPELTPVFTNCTFYYNQAGQQGGAIYNQGYIYKGAQVLNAKVENAILWNDMASTSGPEVGSSTARITIYYSLVKGSGGSGAGWNGSLALDGGNNIDTNPGFVNTADADGADNLPGTSDDGLRTTAYAPVTDVGNNAAAGLAGVTKDFIGGARIQGSTVDMGAYETARIKLPDLGKLRLYDWRPVVTGCLSCPWAIQLNERIFQNFSWDGAAYLTDGRSTFITGKIVSRENREVGFEVYLRLVSKQDWSTWSARGRTYSTYASEAEIAARRNHINWTFWELSSDSYLKGTGLLSGTLSLAHTPVDRHTGFQLGVGANGWDADQGLSGTFSYRGTLLYRGERLALNNVGSLNVDARQSDRAVRLMVPEPEVAAGDAVVSKPALSIYPNPARDAINLQSENLIGKFGIKLLRQDGSVVSQWQGASTDGTVRMPVKGVKPGNYLLILTGKDGTVTSGNVLVE</sequence>
<dbReference type="EMBL" id="CP056775">
    <property type="protein sequence ID" value="QRR00753.1"/>
    <property type="molecule type" value="Genomic_DNA"/>
</dbReference>
<keyword evidence="5 8" id="KW-0732">Signal</keyword>
<name>A0ABX7I6D8_9BACT</name>
<evidence type="ECO:0000256" key="3">
    <source>
        <dbReference type="ARBA" id="ARBA00004613"/>
    </source>
</evidence>
<evidence type="ECO:0000259" key="9">
    <source>
        <dbReference type="Pfam" id="PF18962"/>
    </source>
</evidence>
<dbReference type="InterPro" id="IPR011050">
    <property type="entry name" value="Pectin_lyase_fold/virulence"/>
</dbReference>
<evidence type="ECO:0000256" key="1">
    <source>
        <dbReference type="ARBA" id="ARBA00004196"/>
    </source>
</evidence>
<dbReference type="Proteomes" id="UP000612680">
    <property type="component" value="Chromosome"/>
</dbReference>
<evidence type="ECO:0000313" key="11">
    <source>
        <dbReference type="Proteomes" id="UP000612680"/>
    </source>
</evidence>
<dbReference type="Pfam" id="PF18962">
    <property type="entry name" value="Por_Secre_tail"/>
    <property type="match status" value="1"/>
</dbReference>
<proteinExistence type="predicted"/>
<feature type="domain" description="Secretion system C-terminal sorting" evidence="9">
    <location>
        <begin position="835"/>
        <end position="903"/>
    </location>
</feature>
<feature type="signal peptide" evidence="8">
    <location>
        <begin position="1"/>
        <end position="38"/>
    </location>
</feature>
<evidence type="ECO:0000256" key="6">
    <source>
        <dbReference type="ARBA" id="ARBA00023136"/>
    </source>
</evidence>
<evidence type="ECO:0000256" key="8">
    <source>
        <dbReference type="SAM" id="SignalP"/>
    </source>
</evidence>
<dbReference type="Pfam" id="PF02415">
    <property type="entry name" value="Chlam_PMP"/>
    <property type="match status" value="2"/>
</dbReference>
<protein>
    <submittedName>
        <fullName evidence="10">T9SS type A sorting domain-containing protein</fullName>
    </submittedName>
</protein>
<accession>A0ABX7I6D8</accession>
<dbReference type="PROSITE" id="PS00018">
    <property type="entry name" value="EF_HAND_1"/>
    <property type="match status" value="1"/>
</dbReference>
<evidence type="ECO:0000256" key="4">
    <source>
        <dbReference type="ARBA" id="ARBA00022525"/>
    </source>
</evidence>
<comment type="subcellular location">
    <subcellularLocation>
        <location evidence="1">Cell envelope</location>
    </subcellularLocation>
    <subcellularLocation>
        <location evidence="2">Cell outer membrane</location>
    </subcellularLocation>
    <subcellularLocation>
        <location evidence="3">Secreted</location>
    </subcellularLocation>
</comment>
<keyword evidence="4" id="KW-0964">Secreted</keyword>
<dbReference type="InterPro" id="IPR026444">
    <property type="entry name" value="Secre_tail"/>
</dbReference>
<evidence type="ECO:0000256" key="2">
    <source>
        <dbReference type="ARBA" id="ARBA00004442"/>
    </source>
</evidence>
<dbReference type="SUPFAM" id="SSF51126">
    <property type="entry name" value="Pectin lyase-like"/>
    <property type="match status" value="1"/>
</dbReference>
<evidence type="ECO:0000313" key="10">
    <source>
        <dbReference type="EMBL" id="QRR00753.1"/>
    </source>
</evidence>
<dbReference type="InterPro" id="IPR018247">
    <property type="entry name" value="EF_Hand_1_Ca_BS"/>
</dbReference>
<keyword evidence="7" id="KW-0998">Cell outer membrane</keyword>
<evidence type="ECO:0000256" key="5">
    <source>
        <dbReference type="ARBA" id="ARBA00022729"/>
    </source>
</evidence>